<evidence type="ECO:0000313" key="2">
    <source>
        <dbReference type="EMBL" id="MBP2360765.1"/>
    </source>
</evidence>
<feature type="region of interest" description="Disordered" evidence="1">
    <location>
        <begin position="1"/>
        <end position="46"/>
    </location>
</feature>
<accession>A0ABS4VA29</accession>
<dbReference type="EMBL" id="JAGINS010000001">
    <property type="protein sequence ID" value="MBP2360765.1"/>
    <property type="molecule type" value="Genomic_DNA"/>
</dbReference>
<evidence type="ECO:0000256" key="1">
    <source>
        <dbReference type="SAM" id="MobiDB-lite"/>
    </source>
</evidence>
<comment type="caution">
    <text evidence="2">The sequence shown here is derived from an EMBL/GenBank/DDBJ whole genome shotgun (WGS) entry which is preliminary data.</text>
</comment>
<sequence>MAPGADPVAASTAEASERDTRCGRAPVRRNNPDHPSALSAMPLLAP</sequence>
<evidence type="ECO:0000313" key="3">
    <source>
        <dbReference type="Proteomes" id="UP001519311"/>
    </source>
</evidence>
<gene>
    <name evidence="2" type="ORF">JOF59_003165</name>
</gene>
<keyword evidence="3" id="KW-1185">Reference proteome</keyword>
<protein>
    <submittedName>
        <fullName evidence="2">Uncharacterized protein</fullName>
    </submittedName>
</protein>
<organism evidence="2 3">
    <name type="scientific">Streptomyces clavifer</name>
    <dbReference type="NCBI Taxonomy" id="68188"/>
    <lineage>
        <taxon>Bacteria</taxon>
        <taxon>Bacillati</taxon>
        <taxon>Actinomycetota</taxon>
        <taxon>Actinomycetes</taxon>
        <taxon>Kitasatosporales</taxon>
        <taxon>Streptomycetaceae</taxon>
        <taxon>Streptomyces</taxon>
    </lineage>
</organism>
<name>A0ABS4VA29_9ACTN</name>
<proteinExistence type="predicted"/>
<dbReference type="Proteomes" id="UP001519311">
    <property type="component" value="Unassembled WGS sequence"/>
</dbReference>
<reference evidence="2 3" key="1">
    <citation type="submission" date="2021-03" db="EMBL/GenBank/DDBJ databases">
        <title>Sequencing the genomes of 1000 actinobacteria strains.</title>
        <authorList>
            <person name="Klenk H.-P."/>
        </authorList>
    </citation>
    <scope>NUCLEOTIDE SEQUENCE [LARGE SCALE GENOMIC DNA]</scope>
    <source>
        <strain evidence="2 3">DSM 40843</strain>
    </source>
</reference>